<evidence type="ECO:0000313" key="3">
    <source>
        <dbReference type="Proteomes" id="UP000594637"/>
    </source>
</evidence>
<evidence type="ECO:0000313" key="2">
    <source>
        <dbReference type="EMBL" id="QPL04439.1"/>
    </source>
</evidence>
<name>A0A7T0LIL6_9ACTO</name>
<dbReference type="Proteomes" id="UP000594637">
    <property type="component" value="Chromosome"/>
</dbReference>
<evidence type="ECO:0000256" key="1">
    <source>
        <dbReference type="SAM" id="Phobius"/>
    </source>
</evidence>
<reference evidence="2 3" key="1">
    <citation type="submission" date="2020-11" db="EMBL/GenBank/DDBJ databases">
        <title>Actinomyces sp. ZJ750.</title>
        <authorList>
            <person name="Zhou J."/>
        </authorList>
    </citation>
    <scope>NUCLEOTIDE SEQUENCE [LARGE SCALE GENOMIC DNA]</scope>
    <source>
        <strain evidence="2 3">ZJ750</strain>
    </source>
</reference>
<organism evidence="2 3">
    <name type="scientific">Actinomyces respiraculi</name>
    <dbReference type="NCBI Taxonomy" id="2744574"/>
    <lineage>
        <taxon>Bacteria</taxon>
        <taxon>Bacillati</taxon>
        <taxon>Actinomycetota</taxon>
        <taxon>Actinomycetes</taxon>
        <taxon>Actinomycetales</taxon>
        <taxon>Actinomycetaceae</taxon>
        <taxon>Actinomyces</taxon>
    </lineage>
</organism>
<dbReference type="RefSeq" id="WP_166854970.1">
    <property type="nucleotide sequence ID" value="NZ_CP063989.1"/>
</dbReference>
<dbReference type="PIRSF" id="PIRSF016660">
    <property type="entry name" value="YedI"/>
    <property type="match status" value="1"/>
</dbReference>
<keyword evidence="1" id="KW-0472">Membrane</keyword>
<protein>
    <submittedName>
        <fullName evidence="2">DUF808 family protein</fullName>
    </submittedName>
</protein>
<dbReference type="PANTHER" id="PTHR30503">
    <property type="entry name" value="INNER MEMBRANE PROTEIN YEDI"/>
    <property type="match status" value="1"/>
</dbReference>
<sequence>MSGFFALLDDIATLAKLTLATVDDTAAMAVKTSAKVSAAAVDDVAATPQYVTGITPDREIPIIRRIALGSLRNKLLIILPLALALSWIAPTLLPVALVIGGTYLCFEGGQKVLETIAHRLGHAHHGAESSGPVDEDTIVRRATTTDVILSTEIMLLALAEVQGESSGRRVVVLILIALLITFAVYGLVAALIKLDDLGLRLASGARTEHSRRAGRAVVRLAPGLFSAIGVLGTVAMLWVGGQILAHNLAALGVAGPHHLMEHVGQLVHVGVVSWVLTTAAACVFGALVGIVLALLVTAVTRLAR</sequence>
<accession>A0A7T0LIL6</accession>
<dbReference type="EMBL" id="CP063989">
    <property type="protein sequence ID" value="QPL04439.1"/>
    <property type="molecule type" value="Genomic_DNA"/>
</dbReference>
<dbReference type="PANTHER" id="PTHR30503:SF3">
    <property type="entry name" value="INNER MEMBRANE PROTEIN YEDI"/>
    <property type="match status" value="1"/>
</dbReference>
<keyword evidence="1" id="KW-1133">Transmembrane helix</keyword>
<feature type="transmembrane region" description="Helical" evidence="1">
    <location>
        <begin position="271"/>
        <end position="299"/>
    </location>
</feature>
<gene>
    <name evidence="2" type="ORF">ID810_06270</name>
</gene>
<dbReference type="KEGG" id="arep:ID810_06270"/>
<proteinExistence type="predicted"/>
<dbReference type="InterPro" id="IPR008526">
    <property type="entry name" value="YedI"/>
</dbReference>
<feature type="transmembrane region" description="Helical" evidence="1">
    <location>
        <begin position="216"/>
        <end position="239"/>
    </location>
</feature>
<dbReference type="GO" id="GO:0005886">
    <property type="term" value="C:plasma membrane"/>
    <property type="evidence" value="ECO:0007669"/>
    <property type="project" value="TreeGrafter"/>
</dbReference>
<keyword evidence="3" id="KW-1185">Reference proteome</keyword>
<keyword evidence="1" id="KW-0812">Transmembrane</keyword>
<feature type="transmembrane region" description="Helical" evidence="1">
    <location>
        <begin position="75"/>
        <end position="99"/>
    </location>
</feature>
<dbReference type="AlphaFoldDB" id="A0A7T0LIL6"/>
<feature type="transmembrane region" description="Helical" evidence="1">
    <location>
        <begin position="170"/>
        <end position="192"/>
    </location>
</feature>
<dbReference type="Pfam" id="PF05661">
    <property type="entry name" value="DUF808"/>
    <property type="match status" value="1"/>
</dbReference>